<name>A0A2K0U0E0_TRIHA</name>
<evidence type="ECO:0000313" key="2">
    <source>
        <dbReference type="EMBL" id="PNP51259.1"/>
    </source>
</evidence>
<organism evidence="2 3">
    <name type="scientific">Trichoderma harzianum</name>
    <name type="common">Hypocrea lixii</name>
    <dbReference type="NCBI Taxonomy" id="5544"/>
    <lineage>
        <taxon>Eukaryota</taxon>
        <taxon>Fungi</taxon>
        <taxon>Dikarya</taxon>
        <taxon>Ascomycota</taxon>
        <taxon>Pezizomycotina</taxon>
        <taxon>Sordariomycetes</taxon>
        <taxon>Hypocreomycetidae</taxon>
        <taxon>Hypocreales</taxon>
        <taxon>Hypocreaceae</taxon>
        <taxon>Trichoderma</taxon>
    </lineage>
</organism>
<dbReference type="AlphaFoldDB" id="A0A2K0U0E0"/>
<gene>
    <name evidence="2" type="ORF">THARTR1_08163</name>
</gene>
<comment type="caution">
    <text evidence="2">The sequence shown here is derived from an EMBL/GenBank/DDBJ whole genome shotgun (WGS) entry which is preliminary data.</text>
</comment>
<sequence>MRLLHASEWRMADFISDDAIPPYAILSHTWGLDEVTYHDWRNLSISEAKLKAGCAKILAFREQGVRDGLEWVWVDTYSSSAELTEAINSMFRWYTNADVCHVLLSDVEATSDRVVLEDRMAKSRWFTRGWTLQELLAPPPEKLIFYSSDWTRLGSKTDFVDIVSSITRINKQYLQGQDLRHASVAQKMSWAALRQTSRLEDVAYCLLGLFDINMPMIYGEGSRAFIRLQEAIMTSTPDDHSLFAWGTILDEADIASKVTNNSVLFQKEPPRPDSASCELELFGLLAASPKDFEHSGNIIVSQEAARFYKSSDNPSVPTKIGRNAFRLDLPMWDQKMLALYHWKEPNIAQSRVLAYAALLCHFEDDPSSASSVILPLLSNGGWTMSRPRTLCYRRRQQIILLAVSRKKTVSIAPEIQINVRSGDIIFRRLLCASTVQMVDYHMAAGSWYDFDSDIGLLSSPGSQHRHDRILRLNCKISDQDDRGISIVFHRLSTDDQMFIQVIPVNFSGQERIESDDITWYHQSAGAPEETSMFSHSMALPFDEWHVKKSSMPDVYLRAERVSIDGGDLFVDVLDLLIGFNLDSS</sequence>
<dbReference type="PANTHER" id="PTHR10622">
    <property type="entry name" value="HET DOMAIN-CONTAINING PROTEIN"/>
    <property type="match status" value="1"/>
</dbReference>
<accession>A0A2K0U0E0</accession>
<dbReference type="Pfam" id="PF26640">
    <property type="entry name" value="DUF8212"/>
    <property type="match status" value="1"/>
</dbReference>
<dbReference type="PANTHER" id="PTHR10622:SF10">
    <property type="entry name" value="HET DOMAIN-CONTAINING PROTEIN"/>
    <property type="match status" value="1"/>
</dbReference>
<dbReference type="Proteomes" id="UP000236290">
    <property type="component" value="Unassembled WGS sequence"/>
</dbReference>
<reference evidence="2 3" key="1">
    <citation type="submission" date="2017-02" db="EMBL/GenBank/DDBJ databases">
        <title>Genomes of Trichoderma spp. with biocontrol activity.</title>
        <authorList>
            <person name="Gardiner D."/>
            <person name="Kazan K."/>
            <person name="Vos C."/>
            <person name="Harvey P."/>
        </authorList>
    </citation>
    <scope>NUCLEOTIDE SEQUENCE [LARGE SCALE GENOMIC DNA]</scope>
    <source>
        <strain evidence="2 3">Tr1</strain>
    </source>
</reference>
<dbReference type="OrthoDB" id="674604at2759"/>
<protein>
    <recommendedName>
        <fullName evidence="1">DUF8212 domain-containing protein</fullName>
    </recommendedName>
</protein>
<evidence type="ECO:0000313" key="3">
    <source>
        <dbReference type="Proteomes" id="UP000236290"/>
    </source>
</evidence>
<evidence type="ECO:0000259" key="1">
    <source>
        <dbReference type="Pfam" id="PF26640"/>
    </source>
</evidence>
<dbReference type="EMBL" id="MTYI01000134">
    <property type="protein sequence ID" value="PNP51259.1"/>
    <property type="molecule type" value="Genomic_DNA"/>
</dbReference>
<proteinExistence type="predicted"/>
<feature type="domain" description="DUF8212" evidence="1">
    <location>
        <begin position="223"/>
        <end position="312"/>
    </location>
</feature>
<dbReference type="InterPro" id="IPR058525">
    <property type="entry name" value="DUF8212"/>
</dbReference>